<accession>A0A6J4H7R9</accession>
<protein>
    <submittedName>
        <fullName evidence="1">Uncharacterized protein</fullName>
    </submittedName>
</protein>
<sequence length="131" mass="15363">MKTTILVQWERVLAERVTLPQKNRWTRRAIAQFLGINRITVKNYAEVIAPVIRDYRQRIPKESGRFRTGYALDQYQFWVICKIAAFMQLLRADLNGSTYTKDAAQIIAKHQKYLSYEVFVYDTNMHSNSAA</sequence>
<name>A0A6J4H7R9_9CYAN</name>
<dbReference type="AlphaFoldDB" id="A0A6J4H7R9"/>
<proteinExistence type="predicted"/>
<reference evidence="1" key="1">
    <citation type="submission" date="2020-02" db="EMBL/GenBank/DDBJ databases">
        <authorList>
            <person name="Meier V. D."/>
        </authorList>
    </citation>
    <scope>NUCLEOTIDE SEQUENCE</scope>
    <source>
        <strain evidence="1">AVDCRST_MAG92</strain>
    </source>
</reference>
<organism evidence="1">
    <name type="scientific">uncultured Coleofasciculus sp</name>
    <dbReference type="NCBI Taxonomy" id="1267456"/>
    <lineage>
        <taxon>Bacteria</taxon>
        <taxon>Bacillati</taxon>
        <taxon>Cyanobacteriota</taxon>
        <taxon>Cyanophyceae</taxon>
        <taxon>Coleofasciculales</taxon>
        <taxon>Coleofasciculaceae</taxon>
        <taxon>Coleofasciculus</taxon>
        <taxon>environmental samples</taxon>
    </lineage>
</organism>
<evidence type="ECO:0000313" key="1">
    <source>
        <dbReference type="EMBL" id="CAA9216103.1"/>
    </source>
</evidence>
<gene>
    <name evidence="1" type="ORF">AVDCRST_MAG92-319</name>
</gene>
<dbReference type="EMBL" id="CADCTM010000046">
    <property type="protein sequence ID" value="CAA9216103.1"/>
    <property type="molecule type" value="Genomic_DNA"/>
</dbReference>